<dbReference type="RefSeq" id="WP_088988351.1">
    <property type="nucleotide sequence ID" value="NZ_LT607409.1"/>
</dbReference>
<dbReference type="Gene3D" id="3.40.50.2000">
    <property type="entry name" value="Glycogen Phosphorylase B"/>
    <property type="match status" value="2"/>
</dbReference>
<protein>
    <submittedName>
        <fullName evidence="5">Phosphatidylinositol alpha-1,6-mannosyltransferase</fullName>
    </submittedName>
</protein>
<dbReference type="Pfam" id="PF13439">
    <property type="entry name" value="Glyco_transf_4"/>
    <property type="match status" value="1"/>
</dbReference>
<organism evidence="5 6">
    <name type="scientific">Micromonospora chokoriensis</name>
    <dbReference type="NCBI Taxonomy" id="356851"/>
    <lineage>
        <taxon>Bacteria</taxon>
        <taxon>Bacillati</taxon>
        <taxon>Actinomycetota</taxon>
        <taxon>Actinomycetes</taxon>
        <taxon>Micromonosporales</taxon>
        <taxon>Micromonosporaceae</taxon>
        <taxon>Micromonospora</taxon>
    </lineage>
</organism>
<dbReference type="EMBL" id="LT607409">
    <property type="protein sequence ID" value="SCF00253.1"/>
    <property type="molecule type" value="Genomic_DNA"/>
</dbReference>
<dbReference type="AlphaFoldDB" id="A0A1C4WVR0"/>
<evidence type="ECO:0000256" key="1">
    <source>
        <dbReference type="ARBA" id="ARBA00022676"/>
    </source>
</evidence>
<dbReference type="InterPro" id="IPR001296">
    <property type="entry name" value="Glyco_trans_1"/>
</dbReference>
<dbReference type="eggNOG" id="COG0438">
    <property type="taxonomic scope" value="Bacteria"/>
</dbReference>
<dbReference type="Proteomes" id="UP000198224">
    <property type="component" value="Chromosome I"/>
</dbReference>
<dbReference type="PANTHER" id="PTHR45947">
    <property type="entry name" value="SULFOQUINOVOSYL TRANSFERASE SQD2"/>
    <property type="match status" value="1"/>
</dbReference>
<dbReference type="PANTHER" id="PTHR45947:SF3">
    <property type="entry name" value="SULFOQUINOVOSYL TRANSFERASE SQD2"/>
    <property type="match status" value="1"/>
</dbReference>
<dbReference type="GO" id="GO:1901137">
    <property type="term" value="P:carbohydrate derivative biosynthetic process"/>
    <property type="evidence" value="ECO:0007669"/>
    <property type="project" value="UniProtKB-ARBA"/>
</dbReference>
<keyword evidence="2 5" id="KW-0808">Transferase</keyword>
<dbReference type="SUPFAM" id="SSF53756">
    <property type="entry name" value="UDP-Glycosyltransferase/glycogen phosphorylase"/>
    <property type="match status" value="1"/>
</dbReference>
<sequence>MSRTLLITNDFPPRPGGIQSFVHNLAVRQPTGSVVVYASNWRGSAKFDADQPFEVIRERTRVLLPTPLIARRAARLARAYDCDTVWFGAAAPLGLLAAGLRRRAGVRRVVAQTHGHEVGWAALPAARPALRRIGRGVDVTTYLGEYTRSRLARVLDGVTELRQLAPGVDVDTYHPTVDGEPVRARLGLTDRPVVVCVSRLVPRKGQDMLIRALPEIRRRVPDAALLIVGGGPYRATLEKLARQTGVERDVVFTGSVPSAELPAHYAAGDVYAMPCRTRNRGLDVEGLGIVYLEASATGLPVVAGDSGGAPDAVREGETGYVVRGRDVAQLADRVARLLADRDLARQLGAAGRAWVEREWRWEAQAERMAALLAG</sequence>
<feature type="domain" description="Glycosyltransferase subfamily 4-like N-terminal" evidence="4">
    <location>
        <begin position="15"/>
        <end position="171"/>
    </location>
</feature>
<accession>A0A1C4WVR0</accession>
<reference evidence="6" key="1">
    <citation type="submission" date="2016-06" db="EMBL/GenBank/DDBJ databases">
        <authorList>
            <person name="Varghese N."/>
            <person name="Submissions Spin"/>
        </authorList>
    </citation>
    <scope>NUCLEOTIDE SEQUENCE [LARGE SCALE GENOMIC DNA]</scope>
    <source>
        <strain evidence="6">DSM 45160</strain>
    </source>
</reference>
<dbReference type="Pfam" id="PF00534">
    <property type="entry name" value="Glycos_transf_1"/>
    <property type="match status" value="1"/>
</dbReference>
<keyword evidence="6" id="KW-1185">Reference proteome</keyword>
<dbReference type="FunFam" id="3.40.50.2000:FF:000069">
    <property type="entry name" value="Alpha-(1-6)-phosphatidylinositol monomannoside mannosyltransferase"/>
    <property type="match status" value="1"/>
</dbReference>
<keyword evidence="1 5" id="KW-0328">Glycosyltransferase</keyword>
<dbReference type="GO" id="GO:0016758">
    <property type="term" value="F:hexosyltransferase activity"/>
    <property type="evidence" value="ECO:0007669"/>
    <property type="project" value="TreeGrafter"/>
</dbReference>
<evidence type="ECO:0000256" key="2">
    <source>
        <dbReference type="ARBA" id="ARBA00022679"/>
    </source>
</evidence>
<dbReference type="InterPro" id="IPR028098">
    <property type="entry name" value="Glyco_trans_4-like_N"/>
</dbReference>
<proteinExistence type="predicted"/>
<gene>
    <name evidence="5" type="ORF">GA0070612_2891</name>
</gene>
<dbReference type="CDD" id="cd03801">
    <property type="entry name" value="GT4_PimA-like"/>
    <property type="match status" value="1"/>
</dbReference>
<evidence type="ECO:0000313" key="5">
    <source>
        <dbReference type="EMBL" id="SCF00253.1"/>
    </source>
</evidence>
<dbReference type="InterPro" id="IPR050194">
    <property type="entry name" value="Glycosyltransferase_grp1"/>
</dbReference>
<name>A0A1C4WVR0_9ACTN</name>
<evidence type="ECO:0000313" key="6">
    <source>
        <dbReference type="Proteomes" id="UP000198224"/>
    </source>
</evidence>
<evidence type="ECO:0000259" key="4">
    <source>
        <dbReference type="Pfam" id="PF13439"/>
    </source>
</evidence>
<feature type="domain" description="Glycosyl transferase family 1" evidence="3">
    <location>
        <begin position="186"/>
        <end position="354"/>
    </location>
</feature>
<evidence type="ECO:0000259" key="3">
    <source>
        <dbReference type="Pfam" id="PF00534"/>
    </source>
</evidence>